<evidence type="ECO:0000313" key="4">
    <source>
        <dbReference type="Proteomes" id="UP001179121"/>
    </source>
</evidence>
<gene>
    <name evidence="3" type="ORF">DNFV4_03346</name>
</gene>
<keyword evidence="2" id="KW-1133">Transmembrane helix</keyword>
<name>A0AA86N1T7_9BACT</name>
<dbReference type="AlphaFoldDB" id="A0AA86N1T7"/>
<evidence type="ECO:0000313" key="3">
    <source>
        <dbReference type="EMBL" id="CAI4032916.1"/>
    </source>
</evidence>
<evidence type="ECO:0000256" key="2">
    <source>
        <dbReference type="SAM" id="Phobius"/>
    </source>
</evidence>
<keyword evidence="2" id="KW-0812">Transmembrane</keyword>
<keyword evidence="2" id="KW-0472">Membrane</keyword>
<sequence>MTHHEASAKGVTRHSFGKGKQMGEKSSKLFDIIVLAGMVVNIILAVFLILYYFDIL</sequence>
<organism evidence="3 4">
    <name type="scientific">Nitrospira tepida</name>
    <dbReference type="NCBI Taxonomy" id="2973512"/>
    <lineage>
        <taxon>Bacteria</taxon>
        <taxon>Pseudomonadati</taxon>
        <taxon>Nitrospirota</taxon>
        <taxon>Nitrospiria</taxon>
        <taxon>Nitrospirales</taxon>
        <taxon>Nitrospiraceae</taxon>
        <taxon>Nitrospira</taxon>
    </lineage>
</organism>
<feature type="region of interest" description="Disordered" evidence="1">
    <location>
        <begin position="1"/>
        <end position="23"/>
    </location>
</feature>
<evidence type="ECO:0000256" key="1">
    <source>
        <dbReference type="SAM" id="MobiDB-lite"/>
    </source>
</evidence>
<protein>
    <submittedName>
        <fullName evidence="3">Uncharacterized protein</fullName>
    </submittedName>
</protein>
<dbReference type="KEGG" id="nti:DNFV4_03346"/>
<dbReference type="Proteomes" id="UP001179121">
    <property type="component" value="Chromosome"/>
</dbReference>
<feature type="transmembrane region" description="Helical" evidence="2">
    <location>
        <begin position="29"/>
        <end position="53"/>
    </location>
</feature>
<proteinExistence type="predicted"/>
<dbReference type="EMBL" id="OX365700">
    <property type="protein sequence ID" value="CAI4032916.1"/>
    <property type="molecule type" value="Genomic_DNA"/>
</dbReference>
<reference evidence="3" key="1">
    <citation type="submission" date="2022-10" db="EMBL/GenBank/DDBJ databases">
        <authorList>
            <person name="Koch H."/>
        </authorList>
    </citation>
    <scope>NUCLEOTIDE SEQUENCE</scope>
    <source>
        <strain evidence="3">DNF</strain>
    </source>
</reference>
<keyword evidence="4" id="KW-1185">Reference proteome</keyword>
<accession>A0AA86N1T7</accession>